<organism evidence="3 4">
    <name type="scientific">Adhaeribacter pallidiroseus</name>
    <dbReference type="NCBI Taxonomy" id="2072847"/>
    <lineage>
        <taxon>Bacteria</taxon>
        <taxon>Pseudomonadati</taxon>
        <taxon>Bacteroidota</taxon>
        <taxon>Cytophagia</taxon>
        <taxon>Cytophagales</taxon>
        <taxon>Hymenobacteraceae</taxon>
        <taxon>Adhaeribacter</taxon>
    </lineage>
</organism>
<gene>
    <name evidence="3" type="ORF">AHMF7616_02217</name>
</gene>
<dbReference type="Proteomes" id="UP000253919">
    <property type="component" value="Unassembled WGS sequence"/>
</dbReference>
<evidence type="ECO:0000313" key="4">
    <source>
        <dbReference type="Proteomes" id="UP000253919"/>
    </source>
</evidence>
<name>A0A369QGR8_9BACT</name>
<protein>
    <submittedName>
        <fullName evidence="3">Lysine-rich arabinogalactan protein</fullName>
    </submittedName>
</protein>
<evidence type="ECO:0000313" key="3">
    <source>
        <dbReference type="EMBL" id="RDC63612.1"/>
    </source>
</evidence>
<keyword evidence="4" id="KW-1185">Reference proteome</keyword>
<evidence type="ECO:0000256" key="2">
    <source>
        <dbReference type="SAM" id="MobiDB-lite"/>
    </source>
</evidence>
<sequence>MSFLKQLLTPFVEFEDDQKKVPAPENTPPAPVAKPPVVKPAVPTPAATPPPVKPTAPVADVPAQHPLINSNNTPATPPTPTYAPGGTIATPLPEHEQYFENLINEANLKHPLFQGTDYKEFVDSKVDIDDIQDEALRYKTAYNVLKSTGLTKEKLLSTGQEYLNLIGRDLNSFQSAHAQQYLKEVKQKEQVIQKKAEELQTLTQRINALKAEINQITQDINRTKDQLNVTKNSFLLAGENKQKEIETELQKIAQYF</sequence>
<evidence type="ECO:0000256" key="1">
    <source>
        <dbReference type="SAM" id="Coils"/>
    </source>
</evidence>
<reference evidence="3 4" key="1">
    <citation type="submission" date="2018-04" db="EMBL/GenBank/DDBJ databases">
        <title>Adhaeribacter sp. HMF7616 genome sequencing and assembly.</title>
        <authorList>
            <person name="Kang H."/>
            <person name="Kang J."/>
            <person name="Cha I."/>
            <person name="Kim H."/>
            <person name="Joh K."/>
        </authorList>
    </citation>
    <scope>NUCLEOTIDE SEQUENCE [LARGE SCALE GENOMIC DNA]</scope>
    <source>
        <strain evidence="3 4">HMF7616</strain>
    </source>
</reference>
<proteinExistence type="predicted"/>
<feature type="compositionally biased region" description="Low complexity" evidence="2">
    <location>
        <begin position="82"/>
        <end position="91"/>
    </location>
</feature>
<feature type="coiled-coil region" evidence="1">
    <location>
        <begin position="178"/>
        <end position="233"/>
    </location>
</feature>
<dbReference type="OrthoDB" id="875783at2"/>
<keyword evidence="1" id="KW-0175">Coiled coil</keyword>
<comment type="caution">
    <text evidence="3">The sequence shown here is derived from an EMBL/GenBank/DDBJ whole genome shotgun (WGS) entry which is preliminary data.</text>
</comment>
<dbReference type="EMBL" id="QASA01000001">
    <property type="protein sequence ID" value="RDC63612.1"/>
    <property type="molecule type" value="Genomic_DNA"/>
</dbReference>
<feature type="region of interest" description="Disordered" evidence="2">
    <location>
        <begin position="1"/>
        <end position="91"/>
    </location>
</feature>
<accession>A0A369QGR8</accession>
<feature type="compositionally biased region" description="Pro residues" evidence="2">
    <location>
        <begin position="25"/>
        <end position="54"/>
    </location>
</feature>
<dbReference type="AlphaFoldDB" id="A0A369QGR8"/>